<evidence type="ECO:0000256" key="2">
    <source>
        <dbReference type="ARBA" id="ARBA00023002"/>
    </source>
</evidence>
<proteinExistence type="inferred from homology"/>
<evidence type="ECO:0000313" key="3">
    <source>
        <dbReference type="EMBL" id="SDF85775.1"/>
    </source>
</evidence>
<dbReference type="InterPro" id="IPR002347">
    <property type="entry name" value="SDR_fam"/>
</dbReference>
<dbReference type="Pfam" id="PF13561">
    <property type="entry name" value="adh_short_C2"/>
    <property type="match status" value="1"/>
</dbReference>
<dbReference type="PANTHER" id="PTHR43639:SF1">
    <property type="entry name" value="SHORT-CHAIN DEHYDROGENASE_REDUCTASE FAMILY PROTEIN"/>
    <property type="match status" value="1"/>
</dbReference>
<protein>
    <submittedName>
        <fullName evidence="3">3-oxoacyl-[acyl-carrier protein] reductase</fullName>
    </submittedName>
</protein>
<keyword evidence="2" id="KW-0560">Oxidoreductase</keyword>
<reference evidence="3 4" key="1">
    <citation type="submission" date="2016-10" db="EMBL/GenBank/DDBJ databases">
        <authorList>
            <person name="de Groot N.N."/>
        </authorList>
    </citation>
    <scope>NUCLEOTIDE SEQUENCE [LARGE SCALE GENOMIC DNA]</scope>
    <source>
        <strain evidence="3 4">GAS232</strain>
    </source>
</reference>
<accession>A0A1G7PHL7</accession>
<dbReference type="AlphaFoldDB" id="A0A1G7PHL7"/>
<dbReference type="SUPFAM" id="SSF51735">
    <property type="entry name" value="NAD(P)-binding Rossmann-fold domains"/>
    <property type="match status" value="1"/>
</dbReference>
<dbReference type="FunFam" id="3.40.50.720:FF:000173">
    <property type="entry name" value="3-oxoacyl-[acyl-carrier protein] reductase"/>
    <property type="match status" value="1"/>
</dbReference>
<name>A0A1G7PHL7_9BACT</name>
<comment type="similarity">
    <text evidence="1">Belongs to the short-chain dehydrogenases/reductases (SDR) family.</text>
</comment>
<dbReference type="InterPro" id="IPR036291">
    <property type="entry name" value="NAD(P)-bd_dom_sf"/>
</dbReference>
<dbReference type="OrthoDB" id="9803333at2"/>
<evidence type="ECO:0000256" key="1">
    <source>
        <dbReference type="ARBA" id="ARBA00006484"/>
    </source>
</evidence>
<dbReference type="EMBL" id="LT629690">
    <property type="protein sequence ID" value="SDF85775.1"/>
    <property type="molecule type" value="Genomic_DNA"/>
</dbReference>
<gene>
    <name evidence="3" type="ORF">SAMN05444167_3512</name>
</gene>
<sequence>MIVGNASNSGVYERLVSETMSSLQTQQLNGKIALVTGASSGIGAASAVALAAAGAHVLIHYNTQADEAQKVLEQVRAAGSDGEIVQADLVSWEGTQVLCRYAEGRKIDILVNNAGSLVQRTRVLEFTHELWEKVMMLNLTSAFFLSQAVLRGMSERKSGVIINMSSVAARFGGGLGALAYSSAKAAVSTMTKGLTKEFAPQGVRVNCISPGTVDTGYHRSFSTQEGLDGVRAATPIGRLGTAEEIADLVVFLSSDQATFIHGQVIEINGGFFMA</sequence>
<dbReference type="PANTHER" id="PTHR43639">
    <property type="entry name" value="OXIDOREDUCTASE, SHORT-CHAIN DEHYDROGENASE/REDUCTASE FAMILY (AFU_ORTHOLOGUE AFUA_5G02870)"/>
    <property type="match status" value="1"/>
</dbReference>
<dbReference type="Gene3D" id="3.40.50.720">
    <property type="entry name" value="NAD(P)-binding Rossmann-like Domain"/>
    <property type="match status" value="1"/>
</dbReference>
<dbReference type="PRINTS" id="PR00081">
    <property type="entry name" value="GDHRDH"/>
</dbReference>
<dbReference type="GO" id="GO:0016491">
    <property type="term" value="F:oxidoreductase activity"/>
    <property type="evidence" value="ECO:0007669"/>
    <property type="project" value="UniProtKB-KW"/>
</dbReference>
<evidence type="ECO:0000313" key="4">
    <source>
        <dbReference type="Proteomes" id="UP000182427"/>
    </source>
</evidence>
<organism evidence="3 4">
    <name type="scientific">Terriglobus roseus</name>
    <dbReference type="NCBI Taxonomy" id="392734"/>
    <lineage>
        <taxon>Bacteria</taxon>
        <taxon>Pseudomonadati</taxon>
        <taxon>Acidobacteriota</taxon>
        <taxon>Terriglobia</taxon>
        <taxon>Terriglobales</taxon>
        <taxon>Acidobacteriaceae</taxon>
        <taxon>Terriglobus</taxon>
    </lineage>
</organism>
<keyword evidence="4" id="KW-1185">Reference proteome</keyword>
<dbReference type="CDD" id="cd05233">
    <property type="entry name" value="SDR_c"/>
    <property type="match status" value="1"/>
</dbReference>
<dbReference type="PRINTS" id="PR00080">
    <property type="entry name" value="SDRFAMILY"/>
</dbReference>
<dbReference type="Proteomes" id="UP000182427">
    <property type="component" value="Chromosome I"/>
</dbReference>